<reference evidence="6" key="2">
    <citation type="submission" date="2021-01" db="UniProtKB">
        <authorList>
            <consortium name="EnsemblMetazoa"/>
        </authorList>
    </citation>
    <scope>IDENTIFICATION</scope>
</reference>
<dbReference type="FunFam" id="2.60.40.10:FF:002017">
    <property type="entry name" value="Uncharacterized protein"/>
    <property type="match status" value="1"/>
</dbReference>
<dbReference type="FunFam" id="2.60.40.10:FF:002908">
    <property type="entry name" value="Uncharacterized protein"/>
    <property type="match status" value="1"/>
</dbReference>
<dbReference type="InParanoid" id="A0A7M7PML8"/>
<evidence type="ECO:0000256" key="2">
    <source>
        <dbReference type="SAM" id="MobiDB-lite"/>
    </source>
</evidence>
<dbReference type="FunFam" id="2.60.40.10:FF:002790">
    <property type="entry name" value="Uncharacterized protein"/>
    <property type="match status" value="1"/>
</dbReference>
<dbReference type="PROSITE" id="PS50835">
    <property type="entry name" value="IG_LIKE"/>
    <property type="match status" value="1"/>
</dbReference>
<dbReference type="Gene3D" id="2.170.300.10">
    <property type="entry name" value="Tie2 ligand-binding domain superfamily"/>
    <property type="match status" value="1"/>
</dbReference>
<dbReference type="InterPro" id="IPR036179">
    <property type="entry name" value="Ig-like_dom_sf"/>
</dbReference>
<dbReference type="GeneID" id="105441658"/>
<dbReference type="Pfam" id="PF00041">
    <property type="entry name" value="fn3"/>
    <property type="match status" value="2"/>
</dbReference>
<feature type="disulfide bond" evidence="1">
    <location>
        <begin position="245"/>
        <end position="254"/>
    </location>
</feature>
<dbReference type="InterPro" id="IPR036116">
    <property type="entry name" value="FN3_sf"/>
</dbReference>
<dbReference type="SUPFAM" id="SSF48726">
    <property type="entry name" value="Immunoglobulin"/>
    <property type="match status" value="1"/>
</dbReference>
<dbReference type="SMART" id="SM00409">
    <property type="entry name" value="IG"/>
    <property type="match status" value="1"/>
</dbReference>
<name>A0A7M7PML8_STRPU</name>
<dbReference type="FunFam" id="2.60.40.10:FF:002233">
    <property type="entry name" value="Tyrosine protein kinase receptor tie-1, putative"/>
    <property type="match status" value="1"/>
</dbReference>
<dbReference type="CDD" id="cd00063">
    <property type="entry name" value="FN3"/>
    <property type="match status" value="2"/>
</dbReference>
<dbReference type="SUPFAM" id="SSF49265">
    <property type="entry name" value="Fibronectin type III"/>
    <property type="match status" value="2"/>
</dbReference>
<keyword evidence="7" id="KW-1185">Reference proteome</keyword>
<dbReference type="AlphaFoldDB" id="A0A7M7PML8"/>
<dbReference type="PROSITE" id="PS50853">
    <property type="entry name" value="FN3"/>
    <property type="match status" value="3"/>
</dbReference>
<accession>A0A7M7PML8</accession>
<evidence type="ECO:0000313" key="7">
    <source>
        <dbReference type="Proteomes" id="UP000007110"/>
    </source>
</evidence>
<dbReference type="EnsemblMetazoa" id="XM_030996649">
    <property type="protein sequence ID" value="XP_030852509"/>
    <property type="gene ID" value="LOC105441658"/>
</dbReference>
<dbReference type="InterPro" id="IPR013783">
    <property type="entry name" value="Ig-like_fold"/>
</dbReference>
<dbReference type="CDD" id="cd00054">
    <property type="entry name" value="EGF_CA"/>
    <property type="match status" value="1"/>
</dbReference>
<feature type="domain" description="EGF-like" evidence="3">
    <location>
        <begin position="219"/>
        <end position="255"/>
    </location>
</feature>
<feature type="domain" description="Fibronectin type-III" evidence="5">
    <location>
        <begin position="618"/>
        <end position="713"/>
    </location>
</feature>
<dbReference type="Proteomes" id="UP000007110">
    <property type="component" value="Unassembled WGS sequence"/>
</dbReference>
<dbReference type="Gene3D" id="2.60.40.10">
    <property type="entry name" value="Immunoglobulins"/>
    <property type="match status" value="5"/>
</dbReference>
<dbReference type="PROSITE" id="PS00022">
    <property type="entry name" value="EGF_1"/>
    <property type="match status" value="1"/>
</dbReference>
<feature type="region of interest" description="Disordered" evidence="2">
    <location>
        <begin position="362"/>
        <end position="382"/>
    </location>
</feature>
<dbReference type="FunFam" id="2.60.40.10:FF:002791">
    <property type="entry name" value="Uncharacterized protein"/>
    <property type="match status" value="1"/>
</dbReference>
<dbReference type="OMA" id="ITHYAYA"/>
<feature type="domain" description="Fibronectin type-III" evidence="5">
    <location>
        <begin position="714"/>
        <end position="815"/>
    </location>
</feature>
<proteinExistence type="predicted"/>
<dbReference type="PROSITE" id="PS50026">
    <property type="entry name" value="EGF_3"/>
    <property type="match status" value="1"/>
</dbReference>
<comment type="caution">
    <text evidence="1">Lacks conserved residue(s) required for the propagation of feature annotation.</text>
</comment>
<feature type="domain" description="Fibronectin type-III" evidence="5">
    <location>
        <begin position="510"/>
        <end position="616"/>
    </location>
</feature>
<reference evidence="7" key="1">
    <citation type="submission" date="2015-02" db="EMBL/GenBank/DDBJ databases">
        <title>Genome sequencing for Strongylocentrotus purpuratus.</title>
        <authorList>
            <person name="Murali S."/>
            <person name="Liu Y."/>
            <person name="Vee V."/>
            <person name="English A."/>
            <person name="Wang M."/>
            <person name="Skinner E."/>
            <person name="Han Y."/>
            <person name="Muzny D.M."/>
            <person name="Worley K.C."/>
            <person name="Gibbs R.A."/>
        </authorList>
    </citation>
    <scope>NUCLEOTIDE SEQUENCE</scope>
</reference>
<dbReference type="SMART" id="SM00181">
    <property type="entry name" value="EGF"/>
    <property type="match status" value="3"/>
</dbReference>
<dbReference type="PANTHER" id="PTHR26391:SF18">
    <property type="entry name" value="PROTEIN KINASE RECEPTOR TIE-1, PUTATIVE-RELATED"/>
    <property type="match status" value="1"/>
</dbReference>
<sequence>MASLLSWRKSFSGLILVLFYIAATSNGYIVDLTLVTNHPFLDPSNTRDQYIGAYLGQKDASIRDDITFDRIIRTVDTASLPDYIVEVNEDPRIRKLIFEQSNQTKASGAFQAAFEFEGTTHTSSTVVLMHNAIILPEQTTLTVHEGEDVTLDVVTNTDDFRWRFNGNVVPDSRRKQSLTLANVRLNQAGVYKCYKAGKRWDAGNAIFLLHVVKCPAHRWGSECEHTCTGCLNGGKCDVDSGECVCPPGFNGTTCEHVLGSNRFGQDGSFSCDSSGDDHSPGCRGKLFCLPDPFGCTCAAGLMGINCTTECNPGTYGANCLQECHCSPLNICTKDTGECMDGNACQEGWTGVNCQVRRSPIQEVDDDTPIPGTKSASSGFTSSTIPIVEATTEASTSATTPATPTIPPQPVPSYAIASFNYTKVNNGEPITLVCVVTGSPPPTSENISVTHAAGGDEGVVLLGTNVSESTRTSRYQVIVSLGEVPLNFTCLLRRPDGDSVSKDLAVSVYEPPSFVQAHILVQEMTSHSITIRWTPWNETYDRGDGPVIGYRVYYNTHGQDDTARASRDLIRDTTFTITNLTRDTEYDFRVTASREGPAGEGMYSSAERAWTKCTAPSEAPVLSVRNKGQTTITLDWEVITEESWGCSALSGLKINVSTYGQNGFPRTLSFNTTAGTANIGELEDCSTYNINAAFRNKDELGISSEIFSVSTSLTRPAGVEALLMLPSTTQIKVSWTLSSSLCSADYYIVRYSLYQKLVCSSPESTQKEFEVNTNVTQYNNLVGLEPYSRYKISVTAVNGAGQSVPTISYSNTRPGAPSNITNVRVNPERTSPTRLGFTWQPLNCSNVNGDFWYYYPRIYKDGDRSRTPAGREYLDDDFSYSSVEFNGLETCTMYELYLYACNHHDVSYPCGKLSHAIGVTGVTL</sequence>
<evidence type="ECO:0000259" key="5">
    <source>
        <dbReference type="PROSITE" id="PS50853"/>
    </source>
</evidence>
<dbReference type="KEGG" id="spu:105441658"/>
<dbReference type="PANTHER" id="PTHR26391">
    <property type="entry name" value="INACTIVE TYROSINE-PROTEIN KINASE 7"/>
    <property type="match status" value="1"/>
</dbReference>
<keyword evidence="1" id="KW-1015">Disulfide bond</keyword>
<dbReference type="OrthoDB" id="6130531at2759"/>
<organism evidence="6 7">
    <name type="scientific">Strongylocentrotus purpuratus</name>
    <name type="common">Purple sea urchin</name>
    <dbReference type="NCBI Taxonomy" id="7668"/>
    <lineage>
        <taxon>Eukaryota</taxon>
        <taxon>Metazoa</taxon>
        <taxon>Echinodermata</taxon>
        <taxon>Eleutherozoa</taxon>
        <taxon>Echinozoa</taxon>
        <taxon>Echinoidea</taxon>
        <taxon>Euechinoidea</taxon>
        <taxon>Echinacea</taxon>
        <taxon>Camarodonta</taxon>
        <taxon>Echinidea</taxon>
        <taxon>Strongylocentrotidae</taxon>
        <taxon>Strongylocentrotus</taxon>
    </lineage>
</organism>
<dbReference type="InterPro" id="IPR007110">
    <property type="entry name" value="Ig-like_dom"/>
</dbReference>
<dbReference type="FunFam" id="2.170.300.10:FF:000045">
    <property type="entry name" value="Uncharacterized protein"/>
    <property type="match status" value="1"/>
</dbReference>
<keyword evidence="1" id="KW-0245">EGF-like domain</keyword>
<dbReference type="InterPro" id="IPR000742">
    <property type="entry name" value="EGF"/>
</dbReference>
<dbReference type="InterPro" id="IPR003961">
    <property type="entry name" value="FN3_dom"/>
</dbReference>
<evidence type="ECO:0000313" key="6">
    <source>
        <dbReference type="EnsemblMetazoa" id="XP_030852509"/>
    </source>
</evidence>
<dbReference type="RefSeq" id="XP_030852509.1">
    <property type="nucleotide sequence ID" value="XM_030996649.1"/>
</dbReference>
<evidence type="ECO:0000256" key="1">
    <source>
        <dbReference type="PROSITE-ProRule" id="PRU00076"/>
    </source>
</evidence>
<protein>
    <submittedName>
        <fullName evidence="6">Uncharacterized protein</fullName>
    </submittedName>
</protein>
<feature type="compositionally biased region" description="Polar residues" evidence="2">
    <location>
        <begin position="373"/>
        <end position="382"/>
    </location>
</feature>
<evidence type="ECO:0000259" key="4">
    <source>
        <dbReference type="PROSITE" id="PS50835"/>
    </source>
</evidence>
<feature type="domain" description="Ig-like" evidence="4">
    <location>
        <begin position="411"/>
        <end position="506"/>
    </location>
</feature>
<dbReference type="InterPro" id="IPR003599">
    <property type="entry name" value="Ig_sub"/>
</dbReference>
<evidence type="ECO:0000259" key="3">
    <source>
        <dbReference type="PROSITE" id="PS50026"/>
    </source>
</evidence>
<dbReference type="PROSITE" id="PS01186">
    <property type="entry name" value="EGF_2"/>
    <property type="match status" value="1"/>
</dbReference>
<dbReference type="SMART" id="SM00060">
    <property type="entry name" value="FN3"/>
    <property type="match status" value="4"/>
</dbReference>